<organism evidence="4 5">
    <name type="scientific">Pipistrellus nathusii</name>
    <name type="common">Nathusius' pipistrelle</name>
    <dbReference type="NCBI Taxonomy" id="59473"/>
    <lineage>
        <taxon>Eukaryota</taxon>
        <taxon>Metazoa</taxon>
        <taxon>Chordata</taxon>
        <taxon>Craniata</taxon>
        <taxon>Vertebrata</taxon>
        <taxon>Euteleostomi</taxon>
        <taxon>Mammalia</taxon>
        <taxon>Eutheria</taxon>
        <taxon>Laurasiatheria</taxon>
        <taxon>Chiroptera</taxon>
        <taxon>Yangochiroptera</taxon>
        <taxon>Vespertilionidae</taxon>
        <taxon>Pipistrellus</taxon>
    </lineage>
</organism>
<reference evidence="4" key="1">
    <citation type="submission" date="2023-12" db="EMBL/GenBank/DDBJ databases">
        <authorList>
            <person name="Brown T."/>
        </authorList>
    </citation>
    <scope>NUCLEOTIDE SEQUENCE</scope>
</reference>
<dbReference type="Pfam" id="PF09229">
    <property type="entry name" value="Aha1_N"/>
    <property type="match status" value="1"/>
</dbReference>
<evidence type="ECO:0000259" key="3">
    <source>
        <dbReference type="SMART" id="SM01000"/>
    </source>
</evidence>
<dbReference type="EMBL" id="OY882859">
    <property type="protein sequence ID" value="CAK6441858.1"/>
    <property type="molecule type" value="Genomic_DNA"/>
</dbReference>
<accession>A0ABN9ZUG6</accession>
<dbReference type="Proteomes" id="UP001314169">
    <property type="component" value="Chromosome 2"/>
</dbReference>
<feature type="domain" description="Activator of Hsp90 ATPase AHSA1-like N-terminal" evidence="3">
    <location>
        <begin position="26"/>
        <end position="132"/>
    </location>
</feature>
<dbReference type="PANTHER" id="PTHR13009">
    <property type="entry name" value="HEAT SHOCK PROTEIN 90 HSP90 CO-CHAPERONE AHA-1"/>
    <property type="match status" value="1"/>
</dbReference>
<dbReference type="SMART" id="SM01000">
    <property type="entry name" value="Aha1_N"/>
    <property type="match status" value="1"/>
</dbReference>
<gene>
    <name evidence="4" type="ORF">MPIPNATIZW_LOCUS10164</name>
</gene>
<dbReference type="InterPro" id="IPR036338">
    <property type="entry name" value="Aha1"/>
</dbReference>
<dbReference type="SUPFAM" id="SSF103111">
    <property type="entry name" value="Activator of Hsp90 ATPase, Aha1"/>
    <property type="match status" value="1"/>
</dbReference>
<proteinExistence type="inferred from homology"/>
<feature type="region of interest" description="Disordered" evidence="2">
    <location>
        <begin position="92"/>
        <end position="112"/>
    </location>
</feature>
<dbReference type="InterPro" id="IPR015310">
    <property type="entry name" value="AHSA1-like_N"/>
</dbReference>
<dbReference type="PANTHER" id="PTHR13009:SF7">
    <property type="entry name" value="ACTIVATOR OF 90 KDA HEAT SHOCK PROTEIN ATPASE HOMOLOG 1"/>
    <property type="match status" value="1"/>
</dbReference>
<keyword evidence="5" id="KW-1185">Reference proteome</keyword>
<comment type="similarity">
    <text evidence="1">Belongs to the AHA1 family.</text>
</comment>
<evidence type="ECO:0000313" key="4">
    <source>
        <dbReference type="EMBL" id="CAK6441858.1"/>
    </source>
</evidence>
<evidence type="ECO:0000256" key="1">
    <source>
        <dbReference type="ARBA" id="ARBA00006817"/>
    </source>
</evidence>
<evidence type="ECO:0000256" key="2">
    <source>
        <dbReference type="SAM" id="MobiDB-lite"/>
    </source>
</evidence>
<evidence type="ECO:0000313" key="5">
    <source>
        <dbReference type="Proteomes" id="UP001314169"/>
    </source>
</evidence>
<protein>
    <recommendedName>
        <fullName evidence="3">Activator of Hsp90 ATPase AHSA1-like N-terminal domain-containing protein</fullName>
    </recommendedName>
</protein>
<feature type="region of interest" description="Disordered" evidence="2">
    <location>
        <begin position="1"/>
        <end position="31"/>
    </location>
</feature>
<feature type="compositionally biased region" description="Basic and acidic residues" evidence="2">
    <location>
        <begin position="1"/>
        <end position="16"/>
    </location>
</feature>
<name>A0ABN9ZUG6_PIPNA</name>
<sequence length="170" mass="19066">MAKWGEGDPGWRERADATTNSWPWAERDASDGSTDTLKALFLAVRVQTEEGKCEVTEVNKLDGEMSIHNRKGKLIFFYEWSITLNRMGTSKSGAQYKGHAETPNLSDENSMDDVRLEEPDTDLVALRKEGPQRSNGHVLQHPRNGAHAGHDLARAEWRVSSPHWSASTHN</sequence>
<dbReference type="Gene3D" id="3.15.10.20">
    <property type="entry name" value="Activator of Hsp90 ATPase Aha1, N-terminal domain"/>
    <property type="match status" value="1"/>
</dbReference>